<dbReference type="GO" id="GO:0046872">
    <property type="term" value="F:metal ion binding"/>
    <property type="evidence" value="ECO:0007669"/>
    <property type="project" value="UniProtKB-KW"/>
</dbReference>
<comment type="caution">
    <text evidence="8">The sequence shown here is derived from an EMBL/GenBank/DDBJ whole genome shotgun (WGS) entry which is preliminary data.</text>
</comment>
<sequence length="322" mass="36916">LVKQIAELIKQSNKEKIVVLGGPHVSFQYEEILNVEPVIDYICVGESETSFLELVNLIIRKKSNLLSSQVFGRELEAIKGLAYRNLEGNVIFTGFPKPIDIETIPLPPRYLLSQENFYYRVASVIINRGCPNQCSFCSRQKLFPKTRIRSLNSILSEIRDILSYQTYNYINFYDNININRAFFHNFCRLFIDNEIKIPWGCELRVDSITAEDASLLKEAGCKLIATGIESASLKVLKNNLKYQDPKRVISGLKHLKAVEIPVQAYFVLGLPGETEATFQETVDFITSLPFNEEDKITCFRSFSFRIQWPRETLHGNCFGRGY</sequence>
<keyword evidence="3" id="KW-0479">Metal-binding</keyword>
<proteinExistence type="predicted"/>
<dbReference type="Pfam" id="PF04055">
    <property type="entry name" value="Radical_SAM"/>
    <property type="match status" value="1"/>
</dbReference>
<evidence type="ECO:0000256" key="1">
    <source>
        <dbReference type="ARBA" id="ARBA00001966"/>
    </source>
</evidence>
<feature type="domain" description="B12-binding" evidence="6">
    <location>
        <begin position="1"/>
        <end position="65"/>
    </location>
</feature>
<evidence type="ECO:0000256" key="2">
    <source>
        <dbReference type="ARBA" id="ARBA00022691"/>
    </source>
</evidence>
<dbReference type="Pfam" id="PF02310">
    <property type="entry name" value="B12-binding"/>
    <property type="match status" value="1"/>
</dbReference>
<evidence type="ECO:0000313" key="8">
    <source>
        <dbReference type="EMBL" id="GAG63220.1"/>
    </source>
</evidence>
<dbReference type="Gene3D" id="3.80.30.20">
    <property type="entry name" value="tm_1862 like domain"/>
    <property type="match status" value="1"/>
</dbReference>
<name>X0Z224_9ZZZZ</name>
<dbReference type="GO" id="GO:0003824">
    <property type="term" value="F:catalytic activity"/>
    <property type="evidence" value="ECO:0007669"/>
    <property type="project" value="InterPro"/>
</dbReference>
<dbReference type="PROSITE" id="PS51918">
    <property type="entry name" value="RADICAL_SAM"/>
    <property type="match status" value="1"/>
</dbReference>
<dbReference type="Gene3D" id="3.40.50.280">
    <property type="entry name" value="Cobalamin-binding domain"/>
    <property type="match status" value="1"/>
</dbReference>
<protein>
    <submittedName>
        <fullName evidence="8">Uncharacterized protein</fullName>
    </submittedName>
</protein>
<dbReference type="EMBL" id="BART01001146">
    <property type="protein sequence ID" value="GAG63220.1"/>
    <property type="molecule type" value="Genomic_DNA"/>
</dbReference>
<organism evidence="8">
    <name type="scientific">marine sediment metagenome</name>
    <dbReference type="NCBI Taxonomy" id="412755"/>
    <lineage>
        <taxon>unclassified sequences</taxon>
        <taxon>metagenomes</taxon>
        <taxon>ecological metagenomes</taxon>
    </lineage>
</organism>
<dbReference type="SFLD" id="SFLDS00029">
    <property type="entry name" value="Radical_SAM"/>
    <property type="match status" value="1"/>
</dbReference>
<dbReference type="InterPro" id="IPR006638">
    <property type="entry name" value="Elp3/MiaA/NifB-like_rSAM"/>
</dbReference>
<dbReference type="SFLD" id="SFLDG01123">
    <property type="entry name" value="methyltransferase_(Class_B)"/>
    <property type="match status" value="1"/>
</dbReference>
<dbReference type="SFLD" id="SFLDG01082">
    <property type="entry name" value="B12-binding_domain_containing"/>
    <property type="match status" value="1"/>
</dbReference>
<keyword evidence="5" id="KW-0411">Iron-sulfur</keyword>
<dbReference type="InterPro" id="IPR006158">
    <property type="entry name" value="Cobalamin-bd"/>
</dbReference>
<gene>
    <name evidence="8" type="ORF">S01H4_04319</name>
</gene>
<evidence type="ECO:0000256" key="5">
    <source>
        <dbReference type="ARBA" id="ARBA00023014"/>
    </source>
</evidence>
<accession>X0Z224</accession>
<dbReference type="CDD" id="cd02068">
    <property type="entry name" value="radical_SAM_B12_BD"/>
    <property type="match status" value="1"/>
</dbReference>
<feature type="non-terminal residue" evidence="8">
    <location>
        <position position="1"/>
    </location>
</feature>
<keyword evidence="2" id="KW-0949">S-adenosyl-L-methionine</keyword>
<dbReference type="GO" id="GO:0005829">
    <property type="term" value="C:cytosol"/>
    <property type="evidence" value="ECO:0007669"/>
    <property type="project" value="TreeGrafter"/>
</dbReference>
<dbReference type="InterPro" id="IPR023404">
    <property type="entry name" value="rSAM_horseshoe"/>
</dbReference>
<dbReference type="InterPro" id="IPR034466">
    <property type="entry name" value="Methyltransferase_Class_B"/>
</dbReference>
<dbReference type="InterPro" id="IPR058240">
    <property type="entry name" value="rSAM_sf"/>
</dbReference>
<dbReference type="InterPro" id="IPR051198">
    <property type="entry name" value="BchE-like"/>
</dbReference>
<dbReference type="AlphaFoldDB" id="X0Z224"/>
<dbReference type="PANTHER" id="PTHR43409:SF16">
    <property type="entry name" value="SLR0320 PROTEIN"/>
    <property type="match status" value="1"/>
</dbReference>
<dbReference type="GO" id="GO:0031419">
    <property type="term" value="F:cobalamin binding"/>
    <property type="evidence" value="ECO:0007669"/>
    <property type="project" value="InterPro"/>
</dbReference>
<dbReference type="PANTHER" id="PTHR43409">
    <property type="entry name" value="ANAEROBIC MAGNESIUM-PROTOPORPHYRIN IX MONOMETHYL ESTER CYCLASE-RELATED"/>
    <property type="match status" value="1"/>
</dbReference>
<comment type="cofactor">
    <cofactor evidence="1">
        <name>[4Fe-4S] cluster</name>
        <dbReference type="ChEBI" id="CHEBI:49883"/>
    </cofactor>
</comment>
<feature type="domain" description="Radical SAM core" evidence="7">
    <location>
        <begin position="116"/>
        <end position="320"/>
    </location>
</feature>
<dbReference type="InterPro" id="IPR007197">
    <property type="entry name" value="rSAM"/>
</dbReference>
<evidence type="ECO:0000259" key="7">
    <source>
        <dbReference type="PROSITE" id="PS51918"/>
    </source>
</evidence>
<dbReference type="SUPFAM" id="SSF102114">
    <property type="entry name" value="Radical SAM enzymes"/>
    <property type="match status" value="1"/>
</dbReference>
<dbReference type="PROSITE" id="PS51332">
    <property type="entry name" value="B12_BINDING"/>
    <property type="match status" value="1"/>
</dbReference>
<dbReference type="GO" id="GO:0051539">
    <property type="term" value="F:4 iron, 4 sulfur cluster binding"/>
    <property type="evidence" value="ECO:0007669"/>
    <property type="project" value="UniProtKB-KW"/>
</dbReference>
<keyword evidence="4" id="KW-0408">Iron</keyword>
<reference evidence="8" key="1">
    <citation type="journal article" date="2014" name="Front. Microbiol.">
        <title>High frequency of phylogenetically diverse reductive dehalogenase-homologous genes in deep subseafloor sedimentary metagenomes.</title>
        <authorList>
            <person name="Kawai M."/>
            <person name="Futagami T."/>
            <person name="Toyoda A."/>
            <person name="Takaki Y."/>
            <person name="Nishi S."/>
            <person name="Hori S."/>
            <person name="Arai W."/>
            <person name="Tsubouchi T."/>
            <person name="Morono Y."/>
            <person name="Uchiyama I."/>
            <person name="Ito T."/>
            <person name="Fujiyama A."/>
            <person name="Inagaki F."/>
            <person name="Takami H."/>
        </authorList>
    </citation>
    <scope>NUCLEOTIDE SEQUENCE</scope>
    <source>
        <strain evidence="8">Expedition CK06-06</strain>
    </source>
</reference>
<dbReference type="SMART" id="SM00729">
    <property type="entry name" value="Elp3"/>
    <property type="match status" value="1"/>
</dbReference>
<evidence type="ECO:0000256" key="4">
    <source>
        <dbReference type="ARBA" id="ARBA00023004"/>
    </source>
</evidence>
<evidence type="ECO:0000256" key="3">
    <source>
        <dbReference type="ARBA" id="ARBA00022723"/>
    </source>
</evidence>
<evidence type="ECO:0000259" key="6">
    <source>
        <dbReference type="PROSITE" id="PS51332"/>
    </source>
</evidence>